<dbReference type="InterPro" id="IPR036318">
    <property type="entry name" value="FAD-bd_PCMH-like_sf"/>
</dbReference>
<protein>
    <submittedName>
        <fullName evidence="6">D-lactate dehydrogenase</fullName>
    </submittedName>
</protein>
<dbReference type="PANTHER" id="PTHR42973">
    <property type="entry name" value="BINDING OXIDOREDUCTASE, PUTATIVE (AFU_ORTHOLOGUE AFUA_1G17690)-RELATED"/>
    <property type="match status" value="1"/>
</dbReference>
<keyword evidence="2" id="KW-0285">Flavoprotein</keyword>
<keyword evidence="7" id="KW-1185">Reference proteome</keyword>
<name>A0A2J6S3E4_HYAVF</name>
<dbReference type="Proteomes" id="UP000235786">
    <property type="component" value="Unassembled WGS sequence"/>
</dbReference>
<dbReference type="InterPro" id="IPR050416">
    <property type="entry name" value="FAD-linked_Oxidoreductase"/>
</dbReference>
<dbReference type="PANTHER" id="PTHR42973:SF7">
    <property type="entry name" value="FAD-BINDING PCMH-TYPE DOMAIN-CONTAINING PROTEIN"/>
    <property type="match status" value="1"/>
</dbReference>
<dbReference type="AlphaFoldDB" id="A0A2J6S3E4"/>
<organism evidence="6 7">
    <name type="scientific">Hyaloscypha variabilis (strain UAMH 11265 / GT02V1 / F)</name>
    <name type="common">Meliniomyces variabilis</name>
    <dbReference type="NCBI Taxonomy" id="1149755"/>
    <lineage>
        <taxon>Eukaryota</taxon>
        <taxon>Fungi</taxon>
        <taxon>Dikarya</taxon>
        <taxon>Ascomycota</taxon>
        <taxon>Pezizomycotina</taxon>
        <taxon>Leotiomycetes</taxon>
        <taxon>Helotiales</taxon>
        <taxon>Hyaloscyphaceae</taxon>
        <taxon>Hyaloscypha</taxon>
        <taxon>Hyaloscypha variabilis</taxon>
    </lineage>
</organism>
<dbReference type="Gene3D" id="3.30.465.10">
    <property type="match status" value="1"/>
</dbReference>
<dbReference type="Pfam" id="PF01565">
    <property type="entry name" value="FAD_binding_4"/>
    <property type="match status" value="1"/>
</dbReference>
<gene>
    <name evidence="6" type="ORF">L207DRAFT_419044</name>
</gene>
<dbReference type="Gene3D" id="3.30.43.10">
    <property type="entry name" value="Uridine Diphospho-n-acetylenolpyruvylglucosamine Reductase, domain 2"/>
    <property type="match status" value="1"/>
</dbReference>
<keyword evidence="4" id="KW-0560">Oxidoreductase</keyword>
<evidence type="ECO:0000256" key="4">
    <source>
        <dbReference type="ARBA" id="ARBA00023002"/>
    </source>
</evidence>
<feature type="domain" description="FAD-binding PCMH-type" evidence="5">
    <location>
        <begin position="43"/>
        <end position="209"/>
    </location>
</feature>
<dbReference type="InterPro" id="IPR016167">
    <property type="entry name" value="FAD-bd_PCMH_sub1"/>
</dbReference>
<dbReference type="PROSITE" id="PS51387">
    <property type="entry name" value="FAD_PCMH"/>
    <property type="match status" value="1"/>
</dbReference>
<comment type="similarity">
    <text evidence="1">Belongs to the oxygen-dependent FAD-linked oxidoreductase family.</text>
</comment>
<dbReference type="STRING" id="1149755.A0A2J6S3E4"/>
<proteinExistence type="inferred from homology"/>
<evidence type="ECO:0000256" key="3">
    <source>
        <dbReference type="ARBA" id="ARBA00022827"/>
    </source>
</evidence>
<dbReference type="OrthoDB" id="415825at2759"/>
<accession>A0A2J6S3E4</accession>
<evidence type="ECO:0000313" key="7">
    <source>
        <dbReference type="Proteomes" id="UP000235786"/>
    </source>
</evidence>
<evidence type="ECO:0000259" key="5">
    <source>
        <dbReference type="PROSITE" id="PS51387"/>
    </source>
</evidence>
<evidence type="ECO:0000313" key="6">
    <source>
        <dbReference type="EMBL" id="PMD45267.1"/>
    </source>
</evidence>
<dbReference type="EMBL" id="KZ613940">
    <property type="protein sequence ID" value="PMD45267.1"/>
    <property type="molecule type" value="Genomic_DNA"/>
</dbReference>
<dbReference type="InterPro" id="IPR016169">
    <property type="entry name" value="FAD-bd_PCMH_sub2"/>
</dbReference>
<keyword evidence="3" id="KW-0274">FAD</keyword>
<reference evidence="6 7" key="1">
    <citation type="submission" date="2016-04" db="EMBL/GenBank/DDBJ databases">
        <title>A degradative enzymes factory behind the ericoid mycorrhizal symbiosis.</title>
        <authorList>
            <consortium name="DOE Joint Genome Institute"/>
            <person name="Martino E."/>
            <person name="Morin E."/>
            <person name="Grelet G."/>
            <person name="Kuo A."/>
            <person name="Kohler A."/>
            <person name="Daghino S."/>
            <person name="Barry K."/>
            <person name="Choi C."/>
            <person name="Cichocki N."/>
            <person name="Clum A."/>
            <person name="Copeland A."/>
            <person name="Hainaut M."/>
            <person name="Haridas S."/>
            <person name="Labutti K."/>
            <person name="Lindquist E."/>
            <person name="Lipzen A."/>
            <person name="Khouja H.-R."/>
            <person name="Murat C."/>
            <person name="Ohm R."/>
            <person name="Olson A."/>
            <person name="Spatafora J."/>
            <person name="Veneault-Fourrey C."/>
            <person name="Henrissat B."/>
            <person name="Grigoriev I."/>
            <person name="Martin F."/>
            <person name="Perotto S."/>
        </authorList>
    </citation>
    <scope>NUCLEOTIDE SEQUENCE [LARGE SCALE GENOMIC DNA]</scope>
    <source>
        <strain evidence="6 7">F</strain>
    </source>
</reference>
<sequence>MDHSQDSKLAALESFLKDYPQIAFITSSSPNYTSLRAVFSLDSTATPLAIVRPQSASDVALLVKYAKSRGIKFVIRTGGHNISGLSIVEGALTIDLRDIRSVDIDKQSSTAKIGGGILEGELAEQLAKEGLATPTGNVGSIGHVGWATYGGYGLFRRNFGLGVDQIVGAKLVDAKGEVVDADEKLLKGIRGAGGIFGVIVELTIKVYPLKTILAGSLFYASRDLIATFKSFNVAYQELSVEGLPPQLTLNQTVVNTPHGRTFGVHFAWSSEDETTGRHWLKKIEALGHVVMNMVSVTTIPAWIQGTAKFTPTGFYGEGRTHNIRQMTDEVIDIIARNFEKMPADPGSMFAIQDMRGAALKFHSGSAFGARDPHFLLEILGGAVMKQNKEQAVNWSTSLCQDLQHIDPRNLLPSTYISLDRPSESPGQDALSKIFGSNDQEVLKLKEEYDPEDIFDLAVPKLKHYL</sequence>
<evidence type="ECO:0000256" key="1">
    <source>
        <dbReference type="ARBA" id="ARBA00005466"/>
    </source>
</evidence>
<dbReference type="InterPro" id="IPR016166">
    <property type="entry name" value="FAD-bd_PCMH"/>
</dbReference>
<dbReference type="GO" id="GO:0016491">
    <property type="term" value="F:oxidoreductase activity"/>
    <property type="evidence" value="ECO:0007669"/>
    <property type="project" value="UniProtKB-KW"/>
</dbReference>
<evidence type="ECO:0000256" key="2">
    <source>
        <dbReference type="ARBA" id="ARBA00022630"/>
    </source>
</evidence>
<dbReference type="GO" id="GO:0071949">
    <property type="term" value="F:FAD binding"/>
    <property type="evidence" value="ECO:0007669"/>
    <property type="project" value="InterPro"/>
</dbReference>
<dbReference type="InterPro" id="IPR006094">
    <property type="entry name" value="Oxid_FAD_bind_N"/>
</dbReference>
<dbReference type="Gene3D" id="3.40.462.20">
    <property type="match status" value="1"/>
</dbReference>
<dbReference type="SUPFAM" id="SSF56176">
    <property type="entry name" value="FAD-binding/transporter-associated domain-like"/>
    <property type="match status" value="1"/>
</dbReference>